<dbReference type="InterPro" id="IPR000209">
    <property type="entry name" value="Peptidase_S8/S53_dom"/>
</dbReference>
<evidence type="ECO:0000259" key="10">
    <source>
        <dbReference type="Pfam" id="PF02225"/>
    </source>
</evidence>
<keyword evidence="2 7" id="KW-0645">Protease</keyword>
<feature type="active site" description="Charge relay system" evidence="6 7">
    <location>
        <position position="153"/>
    </location>
</feature>
<sequence>MDSSTQKLMVSWRGLGLLCILLNALYSSFVAADDGTIHIVHLTSNPDELSEPEMSHKAYLAAALGNSSENVDACLIYCYKNVFNGFAAKLTSEQAYTMSRLDGVLNVIPNAIGKIQTTNSWRFLGVESRSDPLTGALWQKAKFGEDVIIGVVDSGIWPESPSFTDVGVGPIPARWKGECIEADVFTKELCNRKLIGAKFFHDGNPGVTNETFLYDYNSARDIEGHGTHVASTAAGNFVPGANNNGYGNGTAKGGAPHARIAVYKVCWTDAACSFADMVAAIDEAIADGVDIITISISGLTGTPFYQDLVAIASFNAMKNGILVSFAASNEGPSSGTVNHVEPWVVTVAAGTQDRFLGAAVHVGLVGQRLPALKLKGSTRTNYSTVTAPLAILPQESRFCFNGTLNPADVEGKIVFCLIGDLSEFILDKALVVQDAGGVGIIVGNTDEIMDFQLRYAPDFGFPGVLVAASDASRIEAFISTSFGQYNANAVQPVATIFGGNTTKGVRPAPTVADFSSRGPTSATLNILKPDIMAPGVDILAAFADNRMPYVFMGGTSMATPHIGGIAALLKAIHPRWSPAAIKSAIMTSAKVLDNTNKPIQDFDGSIATPFALGSGFVHPLAAADPGLVYDATTRDYTLYLCALGYGDQNVEVISGEKDFCSREKYFPSPSNLNYPSLSVANLTDETTIITRRVANVGTPRSVYVVSYQAPPGVKMTIAPTILRFSRLYQTKSFTVKLQRTEPGDYSQESYLFGSYTWSSGRYHVKSPIVLGTQPYNKTAS</sequence>
<dbReference type="Pfam" id="PF05922">
    <property type="entry name" value="Inhibitor_I9"/>
    <property type="match status" value="1"/>
</dbReference>
<proteinExistence type="inferred from homology"/>
<evidence type="ECO:0000256" key="7">
    <source>
        <dbReference type="PROSITE-ProRule" id="PRU01240"/>
    </source>
</evidence>
<name>A0ABD1ZDG6_9MARC</name>
<evidence type="ECO:0000256" key="6">
    <source>
        <dbReference type="PIRSR" id="PIRSR615500-1"/>
    </source>
</evidence>
<dbReference type="GO" id="GO:0004252">
    <property type="term" value="F:serine-type endopeptidase activity"/>
    <property type="evidence" value="ECO:0007669"/>
    <property type="project" value="UniProtKB-UniRule"/>
</dbReference>
<organism evidence="13 14">
    <name type="scientific">Riccia fluitans</name>
    <dbReference type="NCBI Taxonomy" id="41844"/>
    <lineage>
        <taxon>Eukaryota</taxon>
        <taxon>Viridiplantae</taxon>
        <taxon>Streptophyta</taxon>
        <taxon>Embryophyta</taxon>
        <taxon>Marchantiophyta</taxon>
        <taxon>Marchantiopsida</taxon>
        <taxon>Marchantiidae</taxon>
        <taxon>Marchantiales</taxon>
        <taxon>Ricciaceae</taxon>
        <taxon>Riccia</taxon>
    </lineage>
</organism>
<feature type="active site" description="Charge relay system" evidence="6 7">
    <location>
        <position position="225"/>
    </location>
</feature>
<feature type="domain" description="Inhibitor I9" evidence="11">
    <location>
        <begin position="38"/>
        <end position="113"/>
    </location>
</feature>
<comment type="caution">
    <text evidence="13">The sequence shown here is derived from an EMBL/GenBank/DDBJ whole genome shotgun (WGS) entry which is preliminary data.</text>
</comment>
<dbReference type="Gene3D" id="3.50.30.30">
    <property type="match status" value="1"/>
</dbReference>
<gene>
    <name evidence="13" type="ORF">R1flu_013001</name>
</gene>
<dbReference type="InterPro" id="IPR045051">
    <property type="entry name" value="SBT"/>
</dbReference>
<dbReference type="InterPro" id="IPR041469">
    <property type="entry name" value="Subtilisin-like_FN3"/>
</dbReference>
<dbReference type="Gene3D" id="3.30.70.80">
    <property type="entry name" value="Peptidase S8 propeptide/proteinase inhibitor I9"/>
    <property type="match status" value="1"/>
</dbReference>
<evidence type="ECO:0000256" key="8">
    <source>
        <dbReference type="SAM" id="SignalP"/>
    </source>
</evidence>
<evidence type="ECO:0000256" key="2">
    <source>
        <dbReference type="ARBA" id="ARBA00022670"/>
    </source>
</evidence>
<dbReference type="InterPro" id="IPR022398">
    <property type="entry name" value="Peptidase_S8_His-AS"/>
</dbReference>
<dbReference type="PANTHER" id="PTHR10795">
    <property type="entry name" value="PROPROTEIN CONVERTASE SUBTILISIN/KEXIN"/>
    <property type="match status" value="1"/>
</dbReference>
<evidence type="ECO:0000259" key="11">
    <source>
        <dbReference type="Pfam" id="PF05922"/>
    </source>
</evidence>
<feature type="active site" description="Charge relay system" evidence="6 7">
    <location>
        <position position="556"/>
    </location>
</feature>
<dbReference type="EMBL" id="JBHFFA010000002">
    <property type="protein sequence ID" value="KAL2645414.1"/>
    <property type="molecule type" value="Genomic_DNA"/>
</dbReference>
<dbReference type="GO" id="GO:0006508">
    <property type="term" value="P:proteolysis"/>
    <property type="evidence" value="ECO:0007669"/>
    <property type="project" value="UniProtKB-KW"/>
</dbReference>
<evidence type="ECO:0000259" key="12">
    <source>
        <dbReference type="Pfam" id="PF17766"/>
    </source>
</evidence>
<keyword evidence="4 7" id="KW-0378">Hydrolase</keyword>
<dbReference type="Gene3D" id="2.60.40.2310">
    <property type="match status" value="1"/>
</dbReference>
<dbReference type="AlphaFoldDB" id="A0ABD1ZDG6"/>
<dbReference type="CDD" id="cd04852">
    <property type="entry name" value="Peptidases_S8_3"/>
    <property type="match status" value="1"/>
</dbReference>
<dbReference type="PROSITE" id="PS00137">
    <property type="entry name" value="SUBTILASE_HIS"/>
    <property type="match status" value="1"/>
</dbReference>
<evidence type="ECO:0000313" key="13">
    <source>
        <dbReference type="EMBL" id="KAL2645414.1"/>
    </source>
</evidence>
<evidence type="ECO:0000313" key="14">
    <source>
        <dbReference type="Proteomes" id="UP001605036"/>
    </source>
</evidence>
<evidence type="ECO:0000259" key="9">
    <source>
        <dbReference type="Pfam" id="PF00082"/>
    </source>
</evidence>
<reference evidence="13 14" key="1">
    <citation type="submission" date="2024-09" db="EMBL/GenBank/DDBJ databases">
        <title>Chromosome-scale assembly of Riccia fluitans.</title>
        <authorList>
            <person name="Paukszto L."/>
            <person name="Sawicki J."/>
            <person name="Karawczyk K."/>
            <person name="Piernik-Szablinska J."/>
            <person name="Szczecinska M."/>
            <person name="Mazdziarz M."/>
        </authorList>
    </citation>
    <scope>NUCLEOTIDE SEQUENCE [LARGE SCALE GENOMIC DNA]</scope>
    <source>
        <strain evidence="13">Rf_01</strain>
        <tissue evidence="13">Aerial parts of the thallus</tissue>
    </source>
</reference>
<dbReference type="InterPro" id="IPR010259">
    <property type="entry name" value="S8pro/Inhibitor_I9"/>
</dbReference>
<feature type="domain" description="Peptidase S8/S53" evidence="9">
    <location>
        <begin position="144"/>
        <end position="593"/>
    </location>
</feature>
<dbReference type="InterPro" id="IPR015500">
    <property type="entry name" value="Peptidase_S8_subtilisin-rel"/>
</dbReference>
<dbReference type="Pfam" id="PF17766">
    <property type="entry name" value="fn3_6"/>
    <property type="match status" value="1"/>
</dbReference>
<dbReference type="Pfam" id="PF02225">
    <property type="entry name" value="PA"/>
    <property type="match status" value="1"/>
</dbReference>
<evidence type="ECO:0000256" key="4">
    <source>
        <dbReference type="ARBA" id="ARBA00022801"/>
    </source>
</evidence>
<evidence type="ECO:0000256" key="1">
    <source>
        <dbReference type="ARBA" id="ARBA00011073"/>
    </source>
</evidence>
<keyword evidence="3 8" id="KW-0732">Signal</keyword>
<dbReference type="Pfam" id="PF00082">
    <property type="entry name" value="Peptidase_S8"/>
    <property type="match status" value="1"/>
</dbReference>
<dbReference type="SUPFAM" id="SSF52743">
    <property type="entry name" value="Subtilisin-like"/>
    <property type="match status" value="1"/>
</dbReference>
<keyword evidence="5 7" id="KW-0720">Serine protease</keyword>
<feature type="chain" id="PRO_5044892640" description="Subtilisin-like protease" evidence="8">
    <location>
        <begin position="33"/>
        <end position="780"/>
    </location>
</feature>
<dbReference type="InterPro" id="IPR003137">
    <property type="entry name" value="PA_domain"/>
</dbReference>
<feature type="domain" description="Subtilisin-like protease fibronectin type-III" evidence="12">
    <location>
        <begin position="671"/>
        <end position="769"/>
    </location>
</feature>
<dbReference type="InterPro" id="IPR034197">
    <property type="entry name" value="Peptidases_S8_3"/>
</dbReference>
<evidence type="ECO:0008006" key="15">
    <source>
        <dbReference type="Google" id="ProtNLM"/>
    </source>
</evidence>
<dbReference type="PRINTS" id="PR00723">
    <property type="entry name" value="SUBTILISIN"/>
</dbReference>
<comment type="similarity">
    <text evidence="1 7">Belongs to the peptidase S8 family.</text>
</comment>
<dbReference type="FunFam" id="3.40.50.200:FF:000006">
    <property type="entry name" value="Subtilisin-like protease SBT1.5"/>
    <property type="match status" value="1"/>
</dbReference>
<keyword evidence="14" id="KW-1185">Reference proteome</keyword>
<dbReference type="Proteomes" id="UP001605036">
    <property type="component" value="Unassembled WGS sequence"/>
</dbReference>
<accession>A0ABD1ZDG6</accession>
<dbReference type="CDD" id="cd02120">
    <property type="entry name" value="PA_subtilisin_like"/>
    <property type="match status" value="1"/>
</dbReference>
<dbReference type="Gene3D" id="3.40.50.200">
    <property type="entry name" value="Peptidase S8/S53 domain"/>
    <property type="match status" value="1"/>
</dbReference>
<protein>
    <recommendedName>
        <fullName evidence="15">Subtilisin-like protease</fullName>
    </recommendedName>
</protein>
<feature type="domain" description="PA" evidence="10">
    <location>
        <begin position="385"/>
        <end position="473"/>
    </location>
</feature>
<dbReference type="InterPro" id="IPR036852">
    <property type="entry name" value="Peptidase_S8/S53_dom_sf"/>
</dbReference>
<dbReference type="PROSITE" id="PS51892">
    <property type="entry name" value="SUBTILASE"/>
    <property type="match status" value="1"/>
</dbReference>
<dbReference type="InterPro" id="IPR037045">
    <property type="entry name" value="S8pro/Inhibitor_I9_sf"/>
</dbReference>
<evidence type="ECO:0000256" key="3">
    <source>
        <dbReference type="ARBA" id="ARBA00022729"/>
    </source>
</evidence>
<feature type="signal peptide" evidence="8">
    <location>
        <begin position="1"/>
        <end position="32"/>
    </location>
</feature>
<evidence type="ECO:0000256" key="5">
    <source>
        <dbReference type="ARBA" id="ARBA00022825"/>
    </source>
</evidence>